<protein>
    <submittedName>
        <fullName evidence="3">Peroxiredoxin</fullName>
        <ecNumber evidence="3">1.11.1.15</ecNumber>
    </submittedName>
</protein>
<feature type="compositionally biased region" description="Low complexity" evidence="1">
    <location>
        <begin position="846"/>
        <end position="865"/>
    </location>
</feature>
<dbReference type="AlphaFoldDB" id="A0A518GJ65"/>
<dbReference type="InterPro" id="IPR011990">
    <property type="entry name" value="TPR-like_helical_dom_sf"/>
</dbReference>
<keyword evidence="3" id="KW-0575">Peroxidase</keyword>
<evidence type="ECO:0000313" key="4">
    <source>
        <dbReference type="Proteomes" id="UP000315349"/>
    </source>
</evidence>
<evidence type="ECO:0000313" key="3">
    <source>
        <dbReference type="EMBL" id="QDV28639.1"/>
    </source>
</evidence>
<proteinExistence type="predicted"/>
<dbReference type="Proteomes" id="UP000315349">
    <property type="component" value="Chromosome"/>
</dbReference>
<keyword evidence="4" id="KW-1185">Reference proteome</keyword>
<dbReference type="EC" id="1.11.1.15" evidence="3"/>
<feature type="compositionally biased region" description="Basic and acidic residues" evidence="1">
    <location>
        <begin position="825"/>
        <end position="845"/>
    </location>
</feature>
<dbReference type="KEGG" id="peh:Spb1_05030"/>
<dbReference type="RefSeq" id="WP_145295257.1">
    <property type="nucleotide sequence ID" value="NZ_CP036299.1"/>
</dbReference>
<dbReference type="SUPFAM" id="SSF48452">
    <property type="entry name" value="TPR-like"/>
    <property type="match status" value="1"/>
</dbReference>
<feature type="domain" description="Thioredoxin" evidence="2">
    <location>
        <begin position="635"/>
        <end position="793"/>
    </location>
</feature>
<name>A0A518GJ65_9PLAN</name>
<evidence type="ECO:0000259" key="2">
    <source>
        <dbReference type="PROSITE" id="PS51352"/>
    </source>
</evidence>
<dbReference type="GO" id="GO:0006950">
    <property type="term" value="P:response to stress"/>
    <property type="evidence" value="ECO:0007669"/>
    <property type="project" value="UniProtKB-ARBA"/>
</dbReference>
<dbReference type="OrthoDB" id="9778494at2"/>
<dbReference type="InterPro" id="IPR000866">
    <property type="entry name" value="AhpC/TSA"/>
</dbReference>
<dbReference type="InterPro" id="IPR036249">
    <property type="entry name" value="Thioredoxin-like_sf"/>
</dbReference>
<dbReference type="Gene3D" id="1.25.40.10">
    <property type="entry name" value="Tetratricopeptide repeat domain"/>
    <property type="match status" value="1"/>
</dbReference>
<reference evidence="3 4" key="1">
    <citation type="submission" date="2019-02" db="EMBL/GenBank/DDBJ databases">
        <title>Deep-cultivation of Planctomycetes and their phenomic and genomic characterization uncovers novel biology.</title>
        <authorList>
            <person name="Wiegand S."/>
            <person name="Jogler M."/>
            <person name="Boedeker C."/>
            <person name="Pinto D."/>
            <person name="Vollmers J."/>
            <person name="Rivas-Marin E."/>
            <person name="Kohn T."/>
            <person name="Peeters S.H."/>
            <person name="Heuer A."/>
            <person name="Rast P."/>
            <person name="Oberbeckmann S."/>
            <person name="Bunk B."/>
            <person name="Jeske O."/>
            <person name="Meyerdierks A."/>
            <person name="Storesund J.E."/>
            <person name="Kallscheuer N."/>
            <person name="Luecker S."/>
            <person name="Lage O.M."/>
            <person name="Pohl T."/>
            <person name="Merkel B.J."/>
            <person name="Hornburger P."/>
            <person name="Mueller R.-W."/>
            <person name="Bruemmer F."/>
            <person name="Labrenz M."/>
            <person name="Spormann A.M."/>
            <person name="Op den Camp H."/>
            <person name="Overmann J."/>
            <person name="Amann R."/>
            <person name="Jetten M.S.M."/>
            <person name="Mascher T."/>
            <person name="Medema M.H."/>
            <person name="Devos D.P."/>
            <person name="Kaster A.-K."/>
            <person name="Ovreas L."/>
            <person name="Rohde M."/>
            <person name="Galperin M.Y."/>
            <person name="Jogler C."/>
        </authorList>
    </citation>
    <scope>NUCLEOTIDE SEQUENCE [LARGE SCALE GENOMIC DNA]</scope>
    <source>
        <strain evidence="3 4">Spb1</strain>
    </source>
</reference>
<dbReference type="PANTHER" id="PTHR45588:SF1">
    <property type="entry name" value="WW DOMAIN-CONTAINING PROTEIN"/>
    <property type="match status" value="1"/>
</dbReference>
<organism evidence="3 4">
    <name type="scientific">Planctopirus ephydatiae</name>
    <dbReference type="NCBI Taxonomy" id="2528019"/>
    <lineage>
        <taxon>Bacteria</taxon>
        <taxon>Pseudomonadati</taxon>
        <taxon>Planctomycetota</taxon>
        <taxon>Planctomycetia</taxon>
        <taxon>Planctomycetales</taxon>
        <taxon>Planctomycetaceae</taxon>
        <taxon>Planctopirus</taxon>
    </lineage>
</organism>
<dbReference type="Pfam" id="PF00578">
    <property type="entry name" value="AhpC-TSA"/>
    <property type="match status" value="1"/>
</dbReference>
<accession>A0A518GJ65</accession>
<dbReference type="PANTHER" id="PTHR45588">
    <property type="entry name" value="TPR DOMAIN-CONTAINING PROTEIN"/>
    <property type="match status" value="1"/>
</dbReference>
<feature type="region of interest" description="Disordered" evidence="1">
    <location>
        <begin position="796"/>
        <end position="871"/>
    </location>
</feature>
<dbReference type="Gene3D" id="3.40.30.10">
    <property type="entry name" value="Glutaredoxin"/>
    <property type="match status" value="1"/>
</dbReference>
<dbReference type="EMBL" id="CP036299">
    <property type="protein sequence ID" value="QDV28639.1"/>
    <property type="molecule type" value="Genomic_DNA"/>
</dbReference>
<gene>
    <name evidence="3" type="primary">bcp_1</name>
    <name evidence="3" type="ORF">Spb1_05030</name>
</gene>
<dbReference type="InterPro" id="IPR013766">
    <property type="entry name" value="Thioredoxin_domain"/>
</dbReference>
<dbReference type="PROSITE" id="PS51352">
    <property type="entry name" value="THIOREDOXIN_2"/>
    <property type="match status" value="1"/>
</dbReference>
<dbReference type="SUPFAM" id="SSF52833">
    <property type="entry name" value="Thioredoxin-like"/>
    <property type="match status" value="1"/>
</dbReference>
<dbReference type="GO" id="GO:0004601">
    <property type="term" value="F:peroxidase activity"/>
    <property type="evidence" value="ECO:0007669"/>
    <property type="project" value="UniProtKB-KW"/>
</dbReference>
<sequence>MSHTSHLLHHSRSPFRFGITVTCLAAAFWGTSPWEAWFADTSVSLNAAEAPASAVAPENAVVAGHSYHGDAFDQGPRQAAYLMGTTGQIHFPVTSQHSQVQAWINQGVGQLHGFWYFEAERSFRQAAQLDPDCAIAYWGMAMANTNNETRAKKFIEEAVKRKEQASPREKLYIDALANWYAFDTKGEGDKKRERAQKSIKDYEKIVYENPADLEAKAFLALQTWQVRNDLPITNHLAMSALLDSILAKNPQHPSHHFVIHLWDYERREQALASAAQCGQSAPGIAHMWHMPGHIYSGLKRYADAAFQQEASARVDHAYMTRDMVMPDQIHNFAHNNEWLCRNLIFLGRMHDVINVAGNMASMPMHPKYNRFPSNGSQHFGRLRLWEAYSQFELWEKLIESADQSVLSPTDHTPEQIKRLRALARAYDATDDFAKFNETTAIIRGWRERLVEDRELEMTRAEARVLAKEPGKPRDEKAIESARKSAVRSTDDTLRQLDRAIDEITAIELARKGEYAEAIRKLNTAGGASARELARLRLAAGQKEEARKELEKYVSQHAEEVLPLAWLVELLIDLNDEAAARTRFEQLRLVAHSADLDAPALQRISKKARVWGFADDWRVSRILPTDIGARPTLASLGPIQWTPPASATWQLPGHLPDSTEISTVSSHDYRGKPTIVIFYLGAGCLHCVEQIQKFLPKVNDFQAAGISVVAISTDDLSDLKKSIDRFGSQISIPLLSDDSLEVFKRFKAYDDFENQPIHGTFLIDGQGLIRWHDLGADPFMDVDFLLKESQRLLHPTSLKNVTYPQPRPAGTPASALEPLNQLAKDQPQRDQLRKDQGSSDPSEKGKSTSPANSPAAAQQPLAPPTAIKADVS</sequence>
<evidence type="ECO:0000256" key="1">
    <source>
        <dbReference type="SAM" id="MobiDB-lite"/>
    </source>
</evidence>
<keyword evidence="3" id="KW-0560">Oxidoreductase</keyword>